<dbReference type="HOGENOM" id="CLU_2997864_0_0_1"/>
<evidence type="ECO:0000313" key="1">
    <source>
        <dbReference type="EMBL" id="EDN97664.1"/>
    </source>
</evidence>
<dbReference type="EMBL" id="CH476641">
    <property type="protein sequence ID" value="EDN97664.1"/>
    <property type="molecule type" value="Genomic_DNA"/>
</dbReference>
<evidence type="ECO:0000313" key="2">
    <source>
        <dbReference type="Proteomes" id="UP000001312"/>
    </source>
</evidence>
<organism evidence="1 2">
    <name type="scientific">Sclerotinia sclerotiorum (strain ATCC 18683 / 1980 / Ss-1)</name>
    <name type="common">White mold</name>
    <name type="synonym">Whetzelinia sclerotiorum</name>
    <dbReference type="NCBI Taxonomy" id="665079"/>
    <lineage>
        <taxon>Eukaryota</taxon>
        <taxon>Fungi</taxon>
        <taxon>Dikarya</taxon>
        <taxon>Ascomycota</taxon>
        <taxon>Pezizomycotina</taxon>
        <taxon>Leotiomycetes</taxon>
        <taxon>Helotiales</taxon>
        <taxon>Sclerotiniaceae</taxon>
        <taxon>Sclerotinia</taxon>
    </lineage>
</organism>
<gene>
    <name evidence="1" type="ORF">SS1G_12518</name>
</gene>
<keyword evidence="2" id="KW-1185">Reference proteome</keyword>
<dbReference type="AlphaFoldDB" id="A7F4J3"/>
<protein>
    <submittedName>
        <fullName evidence="1">Uncharacterized protein</fullName>
    </submittedName>
</protein>
<name>A7F4J3_SCLS1</name>
<dbReference type="PANTHER" id="PTHR40625">
    <property type="entry name" value="GTP-BINDING PROTEIN ESDC-RELATED"/>
    <property type="match status" value="1"/>
</dbReference>
<accession>A7F4J3</accession>
<dbReference type="GeneID" id="5482677"/>
<sequence length="57" mass="6721">MASTYYYYYEIDDGIEVHDTAIPFTTTCPYMPGQPVNILWVQSKFQHQDFEVGPWIL</sequence>
<dbReference type="InParanoid" id="A7F4J3"/>
<reference evidence="2" key="1">
    <citation type="journal article" date="2011" name="PLoS Genet.">
        <title>Genomic analysis of the necrotrophic fungal pathogens Sclerotinia sclerotiorum and Botrytis cinerea.</title>
        <authorList>
            <person name="Amselem J."/>
            <person name="Cuomo C.A."/>
            <person name="van Kan J.A."/>
            <person name="Viaud M."/>
            <person name="Benito E.P."/>
            <person name="Couloux A."/>
            <person name="Coutinho P.M."/>
            <person name="de Vries R.P."/>
            <person name="Dyer P.S."/>
            <person name="Fillinger S."/>
            <person name="Fournier E."/>
            <person name="Gout L."/>
            <person name="Hahn M."/>
            <person name="Kohn L."/>
            <person name="Lapalu N."/>
            <person name="Plummer K.M."/>
            <person name="Pradier J.M."/>
            <person name="Quevillon E."/>
            <person name="Sharon A."/>
            <person name="Simon A."/>
            <person name="ten Have A."/>
            <person name="Tudzynski B."/>
            <person name="Tudzynski P."/>
            <person name="Wincker P."/>
            <person name="Andrew M."/>
            <person name="Anthouard V."/>
            <person name="Beever R.E."/>
            <person name="Beffa R."/>
            <person name="Benoit I."/>
            <person name="Bouzid O."/>
            <person name="Brault B."/>
            <person name="Chen Z."/>
            <person name="Choquer M."/>
            <person name="Collemare J."/>
            <person name="Cotton P."/>
            <person name="Danchin E.G."/>
            <person name="Da Silva C."/>
            <person name="Gautier A."/>
            <person name="Giraud C."/>
            <person name="Giraud T."/>
            <person name="Gonzalez C."/>
            <person name="Grossetete S."/>
            <person name="Guldener U."/>
            <person name="Henrissat B."/>
            <person name="Howlett B.J."/>
            <person name="Kodira C."/>
            <person name="Kretschmer M."/>
            <person name="Lappartient A."/>
            <person name="Leroch M."/>
            <person name="Levis C."/>
            <person name="Mauceli E."/>
            <person name="Neuveglise C."/>
            <person name="Oeser B."/>
            <person name="Pearson M."/>
            <person name="Poulain J."/>
            <person name="Poussereau N."/>
            <person name="Quesneville H."/>
            <person name="Rascle C."/>
            <person name="Schumacher J."/>
            <person name="Segurens B."/>
            <person name="Sexton A."/>
            <person name="Silva E."/>
            <person name="Sirven C."/>
            <person name="Soanes D.M."/>
            <person name="Talbot N.J."/>
            <person name="Templeton M."/>
            <person name="Yandava C."/>
            <person name="Yarden O."/>
            <person name="Zeng Q."/>
            <person name="Rollins J.A."/>
            <person name="Lebrun M.H."/>
            <person name="Dickman M."/>
        </authorList>
    </citation>
    <scope>NUCLEOTIDE SEQUENCE [LARGE SCALE GENOMIC DNA]</scope>
    <source>
        <strain evidence="2">ATCC 18683 / 1980 / Ss-1</strain>
    </source>
</reference>
<dbReference type="PANTHER" id="PTHR40625:SF1">
    <property type="entry name" value="AMP-ACTIVATED PROTEIN KINASE GLYCOGEN-BINDING DOMAIN-CONTAINING PROTEIN"/>
    <property type="match status" value="1"/>
</dbReference>
<dbReference type="KEGG" id="ssl:SS1G_12518"/>
<dbReference type="RefSeq" id="XP_001586531.1">
    <property type="nucleotide sequence ID" value="XM_001586481.1"/>
</dbReference>
<dbReference type="Proteomes" id="UP000001312">
    <property type="component" value="Unassembled WGS sequence"/>
</dbReference>
<proteinExistence type="predicted"/>